<keyword evidence="1" id="KW-0812">Transmembrane</keyword>
<dbReference type="eggNOG" id="COG0697">
    <property type="taxonomic scope" value="Bacteria"/>
</dbReference>
<evidence type="ECO:0000256" key="1">
    <source>
        <dbReference type="SAM" id="Phobius"/>
    </source>
</evidence>
<dbReference type="RefSeq" id="WP_013701226.1">
    <property type="nucleotide sequence ID" value="NC_015385.1"/>
</dbReference>
<feature type="transmembrane region" description="Helical" evidence="1">
    <location>
        <begin position="67"/>
        <end position="87"/>
    </location>
</feature>
<evidence type="ECO:0000313" key="2">
    <source>
        <dbReference type="EMBL" id="AEB13934.1"/>
    </source>
</evidence>
<dbReference type="HOGENOM" id="CLU_142762_0_0_12"/>
<name>F2NUV3_TRES6</name>
<dbReference type="STRING" id="869209.Tresu_1014"/>
<accession>F2NUV3</accession>
<dbReference type="AlphaFoldDB" id="F2NUV3"/>
<proteinExistence type="predicted"/>
<dbReference type="OrthoDB" id="363117at2"/>
<feature type="transmembrane region" description="Helical" evidence="1">
    <location>
        <begin position="35"/>
        <end position="55"/>
    </location>
</feature>
<keyword evidence="1" id="KW-1133">Transmembrane helix</keyword>
<keyword evidence="1" id="KW-0472">Membrane</keyword>
<dbReference type="SUPFAM" id="SSF103481">
    <property type="entry name" value="Multidrug resistance efflux transporter EmrE"/>
    <property type="match status" value="1"/>
</dbReference>
<dbReference type="Gene3D" id="1.10.3730.20">
    <property type="match status" value="1"/>
</dbReference>
<dbReference type="KEGG" id="tsu:Tresu_1014"/>
<organism evidence="2 3">
    <name type="scientific">Treponema succinifaciens (strain ATCC 33096 / DSM 2489 / 6091)</name>
    <dbReference type="NCBI Taxonomy" id="869209"/>
    <lineage>
        <taxon>Bacteria</taxon>
        <taxon>Pseudomonadati</taxon>
        <taxon>Spirochaetota</taxon>
        <taxon>Spirochaetia</taxon>
        <taxon>Spirochaetales</taxon>
        <taxon>Treponemataceae</taxon>
        <taxon>Treponema</taxon>
    </lineage>
</organism>
<evidence type="ECO:0000313" key="3">
    <source>
        <dbReference type="Proteomes" id="UP000006852"/>
    </source>
</evidence>
<keyword evidence="3" id="KW-1185">Reference proteome</keyword>
<dbReference type="InterPro" id="IPR037185">
    <property type="entry name" value="EmrE-like"/>
</dbReference>
<reference evidence="2 3" key="1">
    <citation type="journal article" date="2011" name="Stand. Genomic Sci.">
        <title>Complete genome sequence of Treponema succinifaciens type strain (6091).</title>
        <authorList>
            <person name="Han C."/>
            <person name="Gronow S."/>
            <person name="Teshima H."/>
            <person name="Lapidus A."/>
            <person name="Nolan M."/>
            <person name="Lucas S."/>
            <person name="Hammon N."/>
            <person name="Deshpande S."/>
            <person name="Cheng J.F."/>
            <person name="Zeytun A."/>
            <person name="Tapia R."/>
            <person name="Goodwin L."/>
            <person name="Pitluck S."/>
            <person name="Liolios K."/>
            <person name="Pagani I."/>
            <person name="Ivanova N."/>
            <person name="Mavromatis K."/>
            <person name="Mikhailova N."/>
            <person name="Huntemann M."/>
            <person name="Pati A."/>
            <person name="Chen A."/>
            <person name="Palaniappan K."/>
            <person name="Land M."/>
            <person name="Hauser L."/>
            <person name="Brambilla E.M."/>
            <person name="Rohde M."/>
            <person name="Goker M."/>
            <person name="Woyke T."/>
            <person name="Bristow J."/>
            <person name="Eisen J.A."/>
            <person name="Markowitz V."/>
            <person name="Hugenholtz P."/>
            <person name="Kyrpides N.C."/>
            <person name="Klenk H.P."/>
            <person name="Detter J.C."/>
        </authorList>
    </citation>
    <scope>NUCLEOTIDE SEQUENCE [LARGE SCALE GENOMIC DNA]</scope>
    <source>
        <strain evidence="3">ATCC 33096 / DSM 2489 / 6091</strain>
    </source>
</reference>
<reference evidence="3" key="2">
    <citation type="submission" date="2011-04" db="EMBL/GenBank/DDBJ databases">
        <title>The complete genome of chromosome of Treponema succinifaciens DSM 2489.</title>
        <authorList>
            <person name="Lucas S."/>
            <person name="Copeland A."/>
            <person name="Lapidus A."/>
            <person name="Bruce D."/>
            <person name="Goodwin L."/>
            <person name="Pitluck S."/>
            <person name="Peters L."/>
            <person name="Kyrpides N."/>
            <person name="Mavromatis K."/>
            <person name="Ivanova N."/>
            <person name="Ovchinnikova G."/>
            <person name="Teshima H."/>
            <person name="Detter J.C."/>
            <person name="Tapia R."/>
            <person name="Han C."/>
            <person name="Land M."/>
            <person name="Hauser L."/>
            <person name="Markowitz V."/>
            <person name="Cheng J.-F."/>
            <person name="Hugenholtz P."/>
            <person name="Woyke T."/>
            <person name="Wu D."/>
            <person name="Gronow S."/>
            <person name="Wellnitz S."/>
            <person name="Brambilla E."/>
            <person name="Klenk H.-P."/>
            <person name="Eisen J.A."/>
        </authorList>
    </citation>
    <scope>NUCLEOTIDE SEQUENCE [LARGE SCALE GENOMIC DNA]</scope>
    <source>
        <strain evidence="3">ATCC 33096 / DSM 2489 / 6091</strain>
    </source>
</reference>
<gene>
    <name evidence="2" type="ordered locus">Tresu_1014</name>
</gene>
<dbReference type="EMBL" id="CP002631">
    <property type="protein sequence ID" value="AEB13934.1"/>
    <property type="molecule type" value="Genomic_DNA"/>
</dbReference>
<dbReference type="Proteomes" id="UP000006852">
    <property type="component" value="Chromosome"/>
</dbReference>
<sequence>MNKKILSLLKLHLLVIVYSLSTVFSKFAGQQEFLSSKFIIFTFLLFLCLGVYAFFWQKILSNFNLSVAYANRAADLLWGIILGAVFFAEKVTFTKVVSVILVFLGIILVIRSEKTKGV</sequence>
<feature type="transmembrane region" description="Helical" evidence="1">
    <location>
        <begin position="93"/>
        <end position="110"/>
    </location>
</feature>
<protein>
    <submittedName>
        <fullName evidence="2">Uncharacterized protein</fullName>
    </submittedName>
</protein>
<dbReference type="GeneID" id="302998174"/>